<feature type="transmembrane region" description="Helical" evidence="12">
    <location>
        <begin position="732"/>
        <end position="753"/>
    </location>
</feature>
<protein>
    <submittedName>
        <fullName evidence="14">Calcium-translocating P-type ATPase</fullName>
    </submittedName>
</protein>
<dbReference type="PANTHER" id="PTHR43294:SF21">
    <property type="entry name" value="CATION TRANSPORTING ATPASE"/>
    <property type="match status" value="1"/>
</dbReference>
<dbReference type="RefSeq" id="WP_110017296.1">
    <property type="nucleotide sequence ID" value="NZ_QGTJ01000002.1"/>
</dbReference>
<dbReference type="InterPro" id="IPR044492">
    <property type="entry name" value="P_typ_ATPase_HD_dom"/>
</dbReference>
<dbReference type="AlphaFoldDB" id="A0A317MZW1"/>
<dbReference type="Proteomes" id="UP000246569">
    <property type="component" value="Unassembled WGS sequence"/>
</dbReference>
<dbReference type="GO" id="GO:0036376">
    <property type="term" value="P:sodium ion export across plasma membrane"/>
    <property type="evidence" value="ECO:0007669"/>
    <property type="project" value="TreeGrafter"/>
</dbReference>
<dbReference type="NCBIfam" id="TIGR01494">
    <property type="entry name" value="ATPase_P-type"/>
    <property type="match status" value="3"/>
</dbReference>
<dbReference type="FunFam" id="3.40.50.1000:FF:000028">
    <property type="entry name" value="Calcium-transporting P-type ATPase, putative"/>
    <property type="match status" value="1"/>
</dbReference>
<feature type="transmembrane region" description="Helical" evidence="12">
    <location>
        <begin position="873"/>
        <end position="892"/>
    </location>
</feature>
<dbReference type="FunFam" id="2.70.150.10:FF:000160">
    <property type="entry name" value="Sarcoplasmic/endoplasmic reticulum calcium ATPase 1"/>
    <property type="match status" value="1"/>
</dbReference>
<keyword evidence="7" id="KW-0067">ATP-binding</keyword>
<evidence type="ECO:0000256" key="6">
    <source>
        <dbReference type="ARBA" id="ARBA00022741"/>
    </source>
</evidence>
<dbReference type="PRINTS" id="PR00120">
    <property type="entry name" value="HATPASE"/>
</dbReference>
<dbReference type="Pfam" id="PF00122">
    <property type="entry name" value="E1-E2_ATPase"/>
    <property type="match status" value="1"/>
</dbReference>
<dbReference type="Gene3D" id="2.70.150.10">
    <property type="entry name" value="Calcium-transporting ATPase, cytoplasmic transduction domain A"/>
    <property type="match status" value="1"/>
</dbReference>
<evidence type="ECO:0000259" key="13">
    <source>
        <dbReference type="SMART" id="SM00831"/>
    </source>
</evidence>
<evidence type="ECO:0000256" key="7">
    <source>
        <dbReference type="ARBA" id="ARBA00022840"/>
    </source>
</evidence>
<dbReference type="SMART" id="SM00831">
    <property type="entry name" value="Cation_ATPase_N"/>
    <property type="match status" value="1"/>
</dbReference>
<dbReference type="EMBL" id="QGTJ01000002">
    <property type="protein sequence ID" value="PWV64656.1"/>
    <property type="molecule type" value="Genomic_DNA"/>
</dbReference>
<feature type="transmembrane region" description="Helical" evidence="12">
    <location>
        <begin position="805"/>
        <end position="823"/>
    </location>
</feature>
<comment type="subcellular location">
    <subcellularLocation>
        <location evidence="1">Cell membrane</location>
        <topology evidence="1">Multi-pass membrane protein</topology>
    </subcellularLocation>
</comment>
<organism evidence="14 15">
    <name type="scientific">Plasticicumulans acidivorans</name>
    <dbReference type="NCBI Taxonomy" id="886464"/>
    <lineage>
        <taxon>Bacteria</taxon>
        <taxon>Pseudomonadati</taxon>
        <taxon>Pseudomonadota</taxon>
        <taxon>Gammaproteobacteria</taxon>
        <taxon>Candidatus Competibacteraceae</taxon>
        <taxon>Plasticicumulans</taxon>
    </lineage>
</organism>
<evidence type="ECO:0000256" key="2">
    <source>
        <dbReference type="ARBA" id="ARBA00005675"/>
    </source>
</evidence>
<dbReference type="OrthoDB" id="9814270at2"/>
<dbReference type="Gene3D" id="1.20.1110.10">
    <property type="entry name" value="Calcium-transporting ATPase, transmembrane domain"/>
    <property type="match status" value="1"/>
</dbReference>
<dbReference type="GO" id="GO:0016887">
    <property type="term" value="F:ATP hydrolysis activity"/>
    <property type="evidence" value="ECO:0007669"/>
    <property type="project" value="InterPro"/>
</dbReference>
<dbReference type="GO" id="GO:0005886">
    <property type="term" value="C:plasma membrane"/>
    <property type="evidence" value="ECO:0007669"/>
    <property type="project" value="UniProtKB-SubCell"/>
</dbReference>
<dbReference type="SFLD" id="SFLDF00027">
    <property type="entry name" value="p-type_atpase"/>
    <property type="match status" value="1"/>
</dbReference>
<dbReference type="InterPro" id="IPR050510">
    <property type="entry name" value="Cation_transp_ATPase_P-type"/>
</dbReference>
<dbReference type="SUPFAM" id="SSF81665">
    <property type="entry name" value="Calcium ATPase, transmembrane domain M"/>
    <property type="match status" value="1"/>
</dbReference>
<dbReference type="GO" id="GO:1902600">
    <property type="term" value="P:proton transmembrane transport"/>
    <property type="evidence" value="ECO:0007669"/>
    <property type="project" value="TreeGrafter"/>
</dbReference>
<feature type="transmembrane region" description="Helical" evidence="12">
    <location>
        <begin position="282"/>
        <end position="307"/>
    </location>
</feature>
<keyword evidence="11 12" id="KW-0472">Membrane</keyword>
<dbReference type="FunFam" id="3.40.50.1000:FF:000001">
    <property type="entry name" value="Phospholipid-transporting ATPase IC"/>
    <property type="match status" value="1"/>
</dbReference>
<keyword evidence="5 12" id="KW-0812">Transmembrane</keyword>
<dbReference type="GO" id="GO:1990573">
    <property type="term" value="P:potassium ion import across plasma membrane"/>
    <property type="evidence" value="ECO:0007669"/>
    <property type="project" value="TreeGrafter"/>
</dbReference>
<dbReference type="InterPro" id="IPR023298">
    <property type="entry name" value="ATPase_P-typ_TM_dom_sf"/>
</dbReference>
<dbReference type="Pfam" id="PF13246">
    <property type="entry name" value="Cation_ATPase"/>
    <property type="match status" value="1"/>
</dbReference>
<dbReference type="GO" id="GO:0030007">
    <property type="term" value="P:intracellular potassium ion homeostasis"/>
    <property type="evidence" value="ECO:0007669"/>
    <property type="project" value="TreeGrafter"/>
</dbReference>
<feature type="domain" description="Cation-transporting P-type ATPase N-terminal" evidence="13">
    <location>
        <begin position="14"/>
        <end position="87"/>
    </location>
</feature>
<dbReference type="PANTHER" id="PTHR43294">
    <property type="entry name" value="SODIUM/POTASSIUM-TRANSPORTING ATPASE SUBUNIT ALPHA"/>
    <property type="match status" value="1"/>
</dbReference>
<dbReference type="InterPro" id="IPR059000">
    <property type="entry name" value="ATPase_P-type_domA"/>
</dbReference>
<dbReference type="InterPro" id="IPR006068">
    <property type="entry name" value="ATPase_P-typ_cation-transptr_C"/>
</dbReference>
<feature type="transmembrane region" description="Helical" evidence="12">
    <location>
        <begin position="70"/>
        <end position="88"/>
    </location>
</feature>
<dbReference type="InterPro" id="IPR023214">
    <property type="entry name" value="HAD_sf"/>
</dbReference>
<feature type="transmembrane region" description="Helical" evidence="12">
    <location>
        <begin position="701"/>
        <end position="726"/>
    </location>
</feature>
<keyword evidence="4" id="KW-0597">Phosphoprotein</keyword>
<dbReference type="GO" id="GO:0006883">
    <property type="term" value="P:intracellular sodium ion homeostasis"/>
    <property type="evidence" value="ECO:0007669"/>
    <property type="project" value="TreeGrafter"/>
</dbReference>
<dbReference type="SUPFAM" id="SSF81653">
    <property type="entry name" value="Calcium ATPase, transduction domain A"/>
    <property type="match status" value="1"/>
</dbReference>
<keyword evidence="10 12" id="KW-1133">Transmembrane helix</keyword>
<keyword evidence="3" id="KW-1003">Cell membrane</keyword>
<dbReference type="SUPFAM" id="SSF56784">
    <property type="entry name" value="HAD-like"/>
    <property type="match status" value="1"/>
</dbReference>
<feature type="transmembrane region" description="Helical" evidence="12">
    <location>
        <begin position="843"/>
        <end position="861"/>
    </location>
</feature>
<dbReference type="SUPFAM" id="SSF81660">
    <property type="entry name" value="Metal cation-transporting ATPase, ATP-binding domain N"/>
    <property type="match status" value="1"/>
</dbReference>
<keyword evidence="6" id="KW-0547">Nucleotide-binding</keyword>
<dbReference type="GO" id="GO:0005391">
    <property type="term" value="F:P-type sodium:potassium-exchanging transporter activity"/>
    <property type="evidence" value="ECO:0007669"/>
    <property type="project" value="TreeGrafter"/>
</dbReference>
<dbReference type="SFLD" id="SFLDS00003">
    <property type="entry name" value="Haloacid_Dehalogenase"/>
    <property type="match status" value="1"/>
</dbReference>
<dbReference type="InterPro" id="IPR036412">
    <property type="entry name" value="HAD-like_sf"/>
</dbReference>
<feature type="transmembrane region" description="Helical" evidence="12">
    <location>
        <begin position="774"/>
        <end position="793"/>
    </location>
</feature>
<evidence type="ECO:0000313" key="14">
    <source>
        <dbReference type="EMBL" id="PWV64656.1"/>
    </source>
</evidence>
<feature type="transmembrane region" description="Helical" evidence="12">
    <location>
        <begin position="94"/>
        <end position="112"/>
    </location>
</feature>
<dbReference type="Gene3D" id="3.40.50.1000">
    <property type="entry name" value="HAD superfamily/HAD-like"/>
    <property type="match status" value="1"/>
</dbReference>
<keyword evidence="9" id="KW-1278">Translocase</keyword>
<name>A0A317MZW1_9GAMM</name>
<dbReference type="Gene3D" id="3.40.1110.10">
    <property type="entry name" value="Calcium-transporting ATPase, cytoplasmic domain N"/>
    <property type="match status" value="1"/>
</dbReference>
<evidence type="ECO:0000256" key="3">
    <source>
        <dbReference type="ARBA" id="ARBA00022475"/>
    </source>
</evidence>
<evidence type="ECO:0000256" key="1">
    <source>
        <dbReference type="ARBA" id="ARBA00004651"/>
    </source>
</evidence>
<dbReference type="Pfam" id="PF00689">
    <property type="entry name" value="Cation_ATPase_C"/>
    <property type="match status" value="1"/>
</dbReference>
<reference evidence="14 15" key="1">
    <citation type="submission" date="2018-05" db="EMBL/GenBank/DDBJ databases">
        <title>Genomic Encyclopedia of Type Strains, Phase IV (KMG-IV): sequencing the most valuable type-strain genomes for metagenomic binning, comparative biology and taxonomic classification.</title>
        <authorList>
            <person name="Goeker M."/>
        </authorList>
    </citation>
    <scope>NUCLEOTIDE SEQUENCE [LARGE SCALE GENOMIC DNA]</scope>
    <source>
        <strain evidence="14 15">DSM 23606</strain>
    </source>
</reference>
<dbReference type="PROSITE" id="PS00154">
    <property type="entry name" value="ATPASE_E1_E2"/>
    <property type="match status" value="1"/>
</dbReference>
<gene>
    <name evidence="14" type="ORF">C7443_102307</name>
</gene>
<evidence type="ECO:0000313" key="15">
    <source>
        <dbReference type="Proteomes" id="UP000246569"/>
    </source>
</evidence>
<evidence type="ECO:0000256" key="4">
    <source>
        <dbReference type="ARBA" id="ARBA00022553"/>
    </source>
</evidence>
<keyword evidence="15" id="KW-1185">Reference proteome</keyword>
<dbReference type="InterPro" id="IPR004014">
    <property type="entry name" value="ATPase_P-typ_cation-transptr_N"/>
</dbReference>
<feature type="transmembrane region" description="Helical" evidence="12">
    <location>
        <begin position="254"/>
        <end position="276"/>
    </location>
</feature>
<accession>A0A317MZW1</accession>
<evidence type="ECO:0000256" key="9">
    <source>
        <dbReference type="ARBA" id="ARBA00022967"/>
    </source>
</evidence>
<dbReference type="GO" id="GO:0005524">
    <property type="term" value="F:ATP binding"/>
    <property type="evidence" value="ECO:0007669"/>
    <property type="project" value="UniProtKB-KW"/>
</dbReference>
<evidence type="ECO:0000256" key="8">
    <source>
        <dbReference type="ARBA" id="ARBA00022842"/>
    </source>
</evidence>
<evidence type="ECO:0000256" key="11">
    <source>
        <dbReference type="ARBA" id="ARBA00023136"/>
    </source>
</evidence>
<sequence length="908" mass="95673">MVEQTTVREAPQRPWHACSSEEALTALDSSPRGLAEAEAAARLRSHGANRLAPPRPVSPLLRFLRQFDNVLIYVLLASAVTSVLLGHYVDATVILAVTVLNALVGFIQEGKAESALAAIRNMLSPHALVYRDGHRREIAAEALVPGDVVLLSSGDKVPADLRLLHVKNLRVQEAALTGEAEAVDKHAAAIEAAATLGDRSCMAYSGTLIATGQAAGLVIATGTHTEIGRISTLLARVGSTTTPLLEQINRFGRWLTLLILAIAAATFAVGALWRGYALSDMFMAAVGLAVAAIPEGLPAIMSITFALGMQRMAAHHAIVRRMPAVETLGSVTVICSDKTGTLTQNAMTVKSLSADGLQARVDGVGYAPQGAIVGDDGQPLAASAQSTLQQLARIAELCNDAQLRERDGAWQVEGDPTEGALLCLARKAGLDTASERSAWPRLDSIPFESEHRYMATLHASPHGGAEIYVKGAPEAVLAMCASQRRADGDSGVLDAAVWQAHIDALAARGQRVLALARCALAEVPQVLTPAQLHGCLQLVGLLGIMDPPRPEAMAAVQRCQSAGVRVKMITGDHAATACAIAHELGIGRNGRVLSGAEIETLDEAALRAQVREVDVYARASPEHKLRLVSALQAEGEVVAMTGDGVNDAPALKRADVGVAMGDKGTEAAKEAAAVVLADDNFATIARAVEEGRTIYDNLKKAIVFSLPTNGAQACVILAAILFGVSLPITPVQILWVNMVVAVALSLALAFEPAEADVMSRPPRRRDAALIDGFLAWRVALVSVVQTIGCLLLYLNETAAGVAPEAARTLAVNSLVVGQIFYLFNSRYTIAPSSGWAGLTGNRVALLGVGTLLLLQLAFTYAPPMQALLGTAALGLREWLMAIGVGFSVYVVVELEKWTLRRRLARHAA</sequence>
<dbReference type="InterPro" id="IPR018303">
    <property type="entry name" value="ATPase_P-typ_P_site"/>
</dbReference>
<dbReference type="SFLD" id="SFLDG00002">
    <property type="entry name" value="C1.7:_P-type_atpase_like"/>
    <property type="match status" value="1"/>
</dbReference>
<keyword evidence="8" id="KW-0460">Magnesium</keyword>
<evidence type="ECO:0000256" key="10">
    <source>
        <dbReference type="ARBA" id="ARBA00022989"/>
    </source>
</evidence>
<dbReference type="InterPro" id="IPR008250">
    <property type="entry name" value="ATPase_P-typ_transduc_dom_A_sf"/>
</dbReference>
<dbReference type="Pfam" id="PF00690">
    <property type="entry name" value="Cation_ATPase_N"/>
    <property type="match status" value="1"/>
</dbReference>
<proteinExistence type="inferred from homology"/>
<evidence type="ECO:0000256" key="5">
    <source>
        <dbReference type="ARBA" id="ARBA00022692"/>
    </source>
</evidence>
<dbReference type="InterPro" id="IPR001757">
    <property type="entry name" value="P_typ_ATPase"/>
</dbReference>
<dbReference type="InterPro" id="IPR023299">
    <property type="entry name" value="ATPase_P-typ_cyto_dom_N"/>
</dbReference>
<comment type="similarity">
    <text evidence="2">Belongs to the cation transport ATPase (P-type) (TC 3.A.3) family. Type IIA subfamily.</text>
</comment>
<comment type="caution">
    <text evidence="14">The sequence shown here is derived from an EMBL/GenBank/DDBJ whole genome shotgun (WGS) entry which is preliminary data.</text>
</comment>
<evidence type="ECO:0000256" key="12">
    <source>
        <dbReference type="SAM" id="Phobius"/>
    </source>
</evidence>
<dbReference type="PRINTS" id="PR00119">
    <property type="entry name" value="CATATPASE"/>
</dbReference>
<dbReference type="Pfam" id="PF08282">
    <property type="entry name" value="Hydrolase_3"/>
    <property type="match status" value="1"/>
</dbReference>